<dbReference type="InterPro" id="IPR011006">
    <property type="entry name" value="CheY-like_superfamily"/>
</dbReference>
<comment type="caution">
    <text evidence="3">The sequence shown here is derived from an EMBL/GenBank/DDBJ whole genome shotgun (WGS) entry which is preliminary data.</text>
</comment>
<dbReference type="SMART" id="SM00448">
    <property type="entry name" value="REC"/>
    <property type="match status" value="1"/>
</dbReference>
<evidence type="ECO:0000313" key="4">
    <source>
        <dbReference type="Proteomes" id="UP000542353"/>
    </source>
</evidence>
<sequence length="275" mass="30206">MKVVPSVLVVEDDEVLREAYAKNIERAGCLTDQFPSKEAAIEAARSKIYSVALVDIMLTTDDPDDRSGFDVIKTIRDLGEGTRCIAISGYPGYAAPAEAVNLGVNYYIPKAEIYDPPDYVRPIQTELSKCELRRFGEFASLIDYIAAQCDYHIWEGLSLRELGVNASEFHQLLNSAITPLCPLLPAIGGTIAGDVGAGMVQLTGWSKVIGAAVNVVLSRDAGAFESEGGADLTERFKEFYCLIKRRDEARSSFILRAADVKRRKRSRDRGRSTMA</sequence>
<dbReference type="RefSeq" id="WP_184254329.1">
    <property type="nucleotide sequence ID" value="NZ_JACHIH010000002.1"/>
</dbReference>
<evidence type="ECO:0000256" key="1">
    <source>
        <dbReference type="PROSITE-ProRule" id="PRU00169"/>
    </source>
</evidence>
<evidence type="ECO:0000313" key="3">
    <source>
        <dbReference type="EMBL" id="MBB5045974.1"/>
    </source>
</evidence>
<keyword evidence="1" id="KW-0597">Phosphoprotein</keyword>
<dbReference type="Gene3D" id="3.40.50.2300">
    <property type="match status" value="1"/>
</dbReference>
<dbReference type="Proteomes" id="UP000542353">
    <property type="component" value="Unassembled WGS sequence"/>
</dbReference>
<reference evidence="3 4" key="1">
    <citation type="submission" date="2020-08" db="EMBL/GenBank/DDBJ databases">
        <title>Genomic Encyclopedia of Type Strains, Phase IV (KMG-IV): sequencing the most valuable type-strain genomes for metagenomic binning, comparative biology and taxonomic classification.</title>
        <authorList>
            <person name="Goeker M."/>
        </authorList>
    </citation>
    <scope>NUCLEOTIDE SEQUENCE [LARGE SCALE GENOMIC DNA]</scope>
    <source>
        <strain evidence="3 4">DSM 12706</strain>
    </source>
</reference>
<accession>A0A7W7Z143</accession>
<gene>
    <name evidence="3" type="ORF">HNR60_000709</name>
</gene>
<dbReference type="AlphaFoldDB" id="A0A7W7Z143"/>
<organism evidence="3 4">
    <name type="scientific">Rhodopseudomonas rhenobacensis</name>
    <dbReference type="NCBI Taxonomy" id="87461"/>
    <lineage>
        <taxon>Bacteria</taxon>
        <taxon>Pseudomonadati</taxon>
        <taxon>Pseudomonadota</taxon>
        <taxon>Alphaproteobacteria</taxon>
        <taxon>Hyphomicrobiales</taxon>
        <taxon>Nitrobacteraceae</taxon>
        <taxon>Rhodopseudomonas</taxon>
    </lineage>
</organism>
<keyword evidence="4" id="KW-1185">Reference proteome</keyword>
<dbReference type="EMBL" id="JACHIH010000002">
    <property type="protein sequence ID" value="MBB5045974.1"/>
    <property type="molecule type" value="Genomic_DNA"/>
</dbReference>
<feature type="domain" description="Response regulatory" evidence="2">
    <location>
        <begin position="6"/>
        <end position="125"/>
    </location>
</feature>
<dbReference type="PROSITE" id="PS50110">
    <property type="entry name" value="RESPONSE_REGULATORY"/>
    <property type="match status" value="1"/>
</dbReference>
<proteinExistence type="predicted"/>
<protein>
    <submittedName>
        <fullName evidence="3">ActR/RegA family two-component response regulator</fullName>
    </submittedName>
</protein>
<name>A0A7W7Z143_9BRAD</name>
<dbReference type="InterPro" id="IPR001789">
    <property type="entry name" value="Sig_transdc_resp-reg_receiver"/>
</dbReference>
<dbReference type="CDD" id="cd00156">
    <property type="entry name" value="REC"/>
    <property type="match status" value="1"/>
</dbReference>
<feature type="modified residue" description="4-aspartylphosphate" evidence="1">
    <location>
        <position position="55"/>
    </location>
</feature>
<dbReference type="SUPFAM" id="SSF52172">
    <property type="entry name" value="CheY-like"/>
    <property type="match status" value="1"/>
</dbReference>
<dbReference type="Pfam" id="PF00072">
    <property type="entry name" value="Response_reg"/>
    <property type="match status" value="1"/>
</dbReference>
<dbReference type="GO" id="GO:0000160">
    <property type="term" value="P:phosphorelay signal transduction system"/>
    <property type="evidence" value="ECO:0007669"/>
    <property type="project" value="InterPro"/>
</dbReference>
<evidence type="ECO:0000259" key="2">
    <source>
        <dbReference type="PROSITE" id="PS50110"/>
    </source>
</evidence>